<sequence>MDFEHSDQFTQRVEQIIRNFLHIPKEGNSNWKELCQKLEQLQTQLVEAQLSILQYLKQSLEGIREELQCDLEGIEIQSLQKNITIKQSHEINNEDVKIFEQLNKIGQNVCEIEKGLENKIDLLNIKVEKIKINRDELHEQFKSFDARMESQWQGLANVSDQFWEFKKQFEQFMMGISRKKNSLFLAS</sequence>
<evidence type="ECO:0000313" key="3">
    <source>
        <dbReference type="Proteomes" id="UP000692954"/>
    </source>
</evidence>
<comment type="caution">
    <text evidence="2">The sequence shown here is derived from an EMBL/GenBank/DDBJ whole genome shotgun (WGS) entry which is preliminary data.</text>
</comment>
<feature type="coiled-coil region" evidence="1">
    <location>
        <begin position="38"/>
        <end position="77"/>
    </location>
</feature>
<evidence type="ECO:0000256" key="1">
    <source>
        <dbReference type="SAM" id="Coils"/>
    </source>
</evidence>
<proteinExistence type="predicted"/>
<dbReference type="Proteomes" id="UP000692954">
    <property type="component" value="Unassembled WGS sequence"/>
</dbReference>
<accession>A0A8S1RDN5</accession>
<name>A0A8S1RDN5_9CILI</name>
<organism evidence="2 3">
    <name type="scientific">Paramecium sonneborni</name>
    <dbReference type="NCBI Taxonomy" id="65129"/>
    <lineage>
        <taxon>Eukaryota</taxon>
        <taxon>Sar</taxon>
        <taxon>Alveolata</taxon>
        <taxon>Ciliophora</taxon>
        <taxon>Intramacronucleata</taxon>
        <taxon>Oligohymenophorea</taxon>
        <taxon>Peniculida</taxon>
        <taxon>Parameciidae</taxon>
        <taxon>Paramecium</taxon>
    </lineage>
</organism>
<dbReference type="AlphaFoldDB" id="A0A8S1RDN5"/>
<reference evidence="2" key="1">
    <citation type="submission" date="2021-01" db="EMBL/GenBank/DDBJ databases">
        <authorList>
            <consortium name="Genoscope - CEA"/>
            <person name="William W."/>
        </authorList>
    </citation>
    <scope>NUCLEOTIDE SEQUENCE</scope>
</reference>
<evidence type="ECO:0000313" key="2">
    <source>
        <dbReference type="EMBL" id="CAD8125089.1"/>
    </source>
</evidence>
<feature type="coiled-coil region" evidence="1">
    <location>
        <begin position="113"/>
        <end position="140"/>
    </location>
</feature>
<gene>
    <name evidence="2" type="ORF">PSON_ATCC_30995.1.T1560050</name>
</gene>
<protein>
    <submittedName>
        <fullName evidence="2">Uncharacterized protein</fullName>
    </submittedName>
</protein>
<keyword evidence="1" id="KW-0175">Coiled coil</keyword>
<keyword evidence="3" id="KW-1185">Reference proteome</keyword>
<dbReference type="EMBL" id="CAJJDN010000156">
    <property type="protein sequence ID" value="CAD8125089.1"/>
    <property type="molecule type" value="Genomic_DNA"/>
</dbReference>